<comment type="similarity">
    <text evidence="1 2">Belongs to the glycosyl hydrolase 31 family.</text>
</comment>
<organism evidence="5 6">
    <name type="scientific">Candidatus Nitrospira allomarina</name>
    <dbReference type="NCBI Taxonomy" id="3020900"/>
    <lineage>
        <taxon>Bacteria</taxon>
        <taxon>Pseudomonadati</taxon>
        <taxon>Nitrospirota</taxon>
        <taxon>Nitrospiria</taxon>
        <taxon>Nitrospirales</taxon>
        <taxon>Nitrospiraceae</taxon>
        <taxon>Nitrospira</taxon>
    </lineage>
</organism>
<name>A0AA96GFL8_9BACT</name>
<dbReference type="GO" id="GO:0005975">
    <property type="term" value="P:carbohydrate metabolic process"/>
    <property type="evidence" value="ECO:0007669"/>
    <property type="project" value="InterPro"/>
</dbReference>
<dbReference type="PANTHER" id="PTHR43863">
    <property type="entry name" value="HYDROLASE, PUTATIVE (AFU_ORTHOLOGUE AFUA_1G03140)-RELATED"/>
    <property type="match status" value="1"/>
</dbReference>
<dbReference type="Gene3D" id="2.60.40.1180">
    <property type="entry name" value="Golgi alpha-mannosidase II"/>
    <property type="match status" value="1"/>
</dbReference>
<evidence type="ECO:0000259" key="4">
    <source>
        <dbReference type="Pfam" id="PF21365"/>
    </source>
</evidence>
<dbReference type="InterPro" id="IPR000322">
    <property type="entry name" value="Glyco_hydro_31_TIM"/>
</dbReference>
<dbReference type="Pfam" id="PF21365">
    <property type="entry name" value="Glyco_hydro_31_3rd"/>
    <property type="match status" value="1"/>
</dbReference>
<accession>A0AA96GFL8</accession>
<keyword evidence="2 5" id="KW-0378">Hydrolase</keyword>
<dbReference type="InterPro" id="IPR013780">
    <property type="entry name" value="Glyco_hydro_b"/>
</dbReference>
<dbReference type="InterPro" id="IPR017853">
    <property type="entry name" value="GH"/>
</dbReference>
<proteinExistence type="inferred from homology"/>
<dbReference type="RefSeq" id="WP_312647056.1">
    <property type="nucleotide sequence ID" value="NZ_CP116967.1"/>
</dbReference>
<feature type="domain" description="Glycosyl hydrolase family 31 C-terminal" evidence="4">
    <location>
        <begin position="535"/>
        <end position="617"/>
    </location>
</feature>
<dbReference type="AlphaFoldDB" id="A0AA96GFL8"/>
<dbReference type="EMBL" id="CP116967">
    <property type="protein sequence ID" value="WNM60152.1"/>
    <property type="molecule type" value="Genomic_DNA"/>
</dbReference>
<protein>
    <submittedName>
        <fullName evidence="5">Glycoside hydrolase family 31 protein</fullName>
    </submittedName>
</protein>
<dbReference type="Proteomes" id="UP001302719">
    <property type="component" value="Chromosome"/>
</dbReference>
<dbReference type="Pfam" id="PF01055">
    <property type="entry name" value="Glyco_hydro_31_2nd"/>
    <property type="match status" value="1"/>
</dbReference>
<evidence type="ECO:0000313" key="6">
    <source>
        <dbReference type="Proteomes" id="UP001302719"/>
    </source>
</evidence>
<gene>
    <name evidence="5" type="ORF">PP769_15025</name>
</gene>
<dbReference type="InterPro" id="IPR048395">
    <property type="entry name" value="Glyco_hydro_31_C"/>
</dbReference>
<feature type="domain" description="Glycoside hydrolase family 31 TIM barrel" evidence="3">
    <location>
        <begin position="222"/>
        <end position="526"/>
    </location>
</feature>
<dbReference type="Gene3D" id="2.60.40.1760">
    <property type="entry name" value="glycosyl hydrolase (family 31)"/>
    <property type="match status" value="1"/>
</dbReference>
<dbReference type="KEGG" id="nall:PP769_15025"/>
<evidence type="ECO:0000313" key="5">
    <source>
        <dbReference type="EMBL" id="WNM60152.1"/>
    </source>
</evidence>
<dbReference type="SUPFAM" id="SSF51445">
    <property type="entry name" value="(Trans)glycosidases"/>
    <property type="match status" value="1"/>
</dbReference>
<sequence length="717" mass="82172">MLLIGNLACAAGPIPLTIEQKDNVLVVFRDQQPIMVIQDIMLDFHSWDDVQLNRKSNSFYRLQLMYRDVDSDEEIESIYDSTVIIDIKADQAGLHFSSDADWFSHVNIFMEDLGGHMFGVKQTTEPYNQKSPDLRGLVQDVNAIAEHNRFRSDYATAVSPMFFSTKGYVSFFNTFAEGRYQFAMNGRTELYHAATQFNWHILDAPTLDHGLVNYYQLIGAPKQVPLWSTGPVIWRDVHKRGKQDVLDDTRRFTEMKIPFTGLFVDRPYSDGAHGWSEMNFGSGFSNPQEWIKVLHEDYHINLMTWIAPMTFGEQNFPGRMAGYKGYFDLSNPQAVKEFSRRLTDLQYKVGVQGHKMDRADENFPYDESWYDGTPILERRSKFIWLYAKHTHEALADYWGEDQFNFARAAVHGTQPYLSAIWAGDVRTNWEGLRSNMANAIRASYLGFPNWGTDAGGFTGNTGLISEDLYLRWIQFGLWTGFFEVKLDGASGRGTDRAPWRYSESFQGLYRHVFEERMGLMPYIYSLLNTAAEQGTLMKPLAGIYPDDEQTYAIWDQYQFGPSLLVAPIYNQEPIRKVYLPEGNWIDYYNGSNHSGKQWLEVEVAREHVPIFVKANSLLVKGNIYKANDRTWNQATPHLDIFYYPQRNASANTTFTVMDAGDTNKLKTINAKISGNKVTLSIPGNSYGGKVHIFPSDGSRHVRDYPVNKDTIITLELL</sequence>
<keyword evidence="6" id="KW-1185">Reference proteome</keyword>
<evidence type="ECO:0000256" key="1">
    <source>
        <dbReference type="ARBA" id="ARBA00007806"/>
    </source>
</evidence>
<dbReference type="Gene3D" id="3.20.20.80">
    <property type="entry name" value="Glycosidases"/>
    <property type="match status" value="1"/>
</dbReference>
<reference evidence="5 6" key="1">
    <citation type="submission" date="2023-01" db="EMBL/GenBank/DDBJ databases">
        <title>Cultivation and genomic characterization of new, ubiquitous marine nitrite-oxidizing bacteria from the Nitrospirales.</title>
        <authorList>
            <person name="Mueller A.J."/>
            <person name="Daebeler A."/>
            <person name="Herbold C.W."/>
            <person name="Kirkegaard R.H."/>
            <person name="Daims H."/>
        </authorList>
    </citation>
    <scope>NUCLEOTIDE SEQUENCE [LARGE SCALE GENOMIC DNA]</scope>
    <source>
        <strain evidence="5 6">VA</strain>
    </source>
</reference>
<dbReference type="InterPro" id="IPR051816">
    <property type="entry name" value="Glycosyl_Hydrolase_31"/>
</dbReference>
<dbReference type="PANTHER" id="PTHR43863:SF2">
    <property type="entry name" value="MALTASE-GLUCOAMYLASE"/>
    <property type="match status" value="1"/>
</dbReference>
<dbReference type="SUPFAM" id="SSF51011">
    <property type="entry name" value="Glycosyl hydrolase domain"/>
    <property type="match status" value="1"/>
</dbReference>
<evidence type="ECO:0000259" key="3">
    <source>
        <dbReference type="Pfam" id="PF01055"/>
    </source>
</evidence>
<dbReference type="GO" id="GO:0004553">
    <property type="term" value="F:hydrolase activity, hydrolyzing O-glycosyl compounds"/>
    <property type="evidence" value="ECO:0007669"/>
    <property type="project" value="InterPro"/>
</dbReference>
<evidence type="ECO:0000256" key="2">
    <source>
        <dbReference type="RuleBase" id="RU361185"/>
    </source>
</evidence>
<keyword evidence="2" id="KW-0326">Glycosidase</keyword>